<reference evidence="4" key="1">
    <citation type="submission" date="2020-03" db="EMBL/GenBank/DDBJ databases">
        <title>Draft Genome Sequence of Cylindrodendrum hubeiense.</title>
        <authorList>
            <person name="Buettner E."/>
            <person name="Kellner H."/>
        </authorList>
    </citation>
    <scope>NUCLEOTIDE SEQUENCE</scope>
    <source>
        <strain evidence="4">IHI 201604</strain>
    </source>
</reference>
<dbReference type="Pfam" id="PF00406">
    <property type="entry name" value="ADK"/>
    <property type="match status" value="1"/>
</dbReference>
<dbReference type="OrthoDB" id="442176at2759"/>
<dbReference type="Gene3D" id="1.10.3210.10">
    <property type="entry name" value="Hypothetical protein af1432"/>
    <property type="match status" value="1"/>
</dbReference>
<gene>
    <name evidence="4" type="ORF">G7Z17_g4144</name>
</gene>
<keyword evidence="2" id="KW-0378">Hydrolase</keyword>
<dbReference type="PANTHER" id="PTHR11845">
    <property type="entry name" value="5'-DEOXYNUCLEOTIDASE HDDC2"/>
    <property type="match status" value="1"/>
</dbReference>
<dbReference type="Proteomes" id="UP000722485">
    <property type="component" value="Unassembled WGS sequence"/>
</dbReference>
<evidence type="ECO:0000313" key="4">
    <source>
        <dbReference type="EMBL" id="KAF7552655.1"/>
    </source>
</evidence>
<evidence type="ECO:0000256" key="1">
    <source>
        <dbReference type="ARBA" id="ARBA00022723"/>
    </source>
</evidence>
<evidence type="ECO:0000256" key="2">
    <source>
        <dbReference type="ARBA" id="ARBA00022801"/>
    </source>
</evidence>
<dbReference type="SUPFAM" id="SSF109604">
    <property type="entry name" value="HD-domain/PDEase-like"/>
    <property type="match status" value="1"/>
</dbReference>
<dbReference type="AlphaFoldDB" id="A0A9P5H9D5"/>
<dbReference type="InterPro" id="IPR006674">
    <property type="entry name" value="HD_domain"/>
</dbReference>
<dbReference type="SUPFAM" id="SSF52540">
    <property type="entry name" value="P-loop containing nucleoside triphosphate hydrolases"/>
    <property type="match status" value="1"/>
</dbReference>
<evidence type="ECO:0000259" key="3">
    <source>
        <dbReference type="Pfam" id="PF13023"/>
    </source>
</evidence>
<feature type="domain" description="HD" evidence="3">
    <location>
        <begin position="14"/>
        <end position="152"/>
    </location>
</feature>
<dbReference type="GO" id="GO:0002953">
    <property type="term" value="F:5'-deoxynucleotidase activity"/>
    <property type="evidence" value="ECO:0007669"/>
    <property type="project" value="InterPro"/>
</dbReference>
<organism evidence="4 5">
    <name type="scientific">Cylindrodendrum hubeiense</name>
    <dbReference type="NCBI Taxonomy" id="595255"/>
    <lineage>
        <taxon>Eukaryota</taxon>
        <taxon>Fungi</taxon>
        <taxon>Dikarya</taxon>
        <taxon>Ascomycota</taxon>
        <taxon>Pezizomycotina</taxon>
        <taxon>Sordariomycetes</taxon>
        <taxon>Hypocreomycetidae</taxon>
        <taxon>Hypocreales</taxon>
        <taxon>Nectriaceae</taxon>
        <taxon>Cylindrodendrum</taxon>
    </lineage>
</organism>
<dbReference type="GO" id="GO:0005737">
    <property type="term" value="C:cytoplasm"/>
    <property type="evidence" value="ECO:0007669"/>
    <property type="project" value="TreeGrafter"/>
</dbReference>
<keyword evidence="1" id="KW-0479">Metal-binding</keyword>
<dbReference type="Pfam" id="PF13023">
    <property type="entry name" value="HD_3"/>
    <property type="match status" value="1"/>
</dbReference>
<dbReference type="InterPro" id="IPR039356">
    <property type="entry name" value="YfbR/HDDC2"/>
</dbReference>
<accession>A0A9P5H9D5</accession>
<comment type="caution">
    <text evidence="4">The sequence shown here is derived from an EMBL/GenBank/DDBJ whole genome shotgun (WGS) entry which is preliminary data.</text>
</comment>
<evidence type="ECO:0000313" key="5">
    <source>
        <dbReference type="Proteomes" id="UP000722485"/>
    </source>
</evidence>
<dbReference type="PANTHER" id="PTHR11845:SF13">
    <property type="entry name" value="5'-DEOXYNUCLEOTIDASE HDDC2"/>
    <property type="match status" value="1"/>
</dbReference>
<protein>
    <recommendedName>
        <fullName evidence="3">HD domain-containing protein</fullName>
    </recommendedName>
</protein>
<dbReference type="EMBL" id="JAANBB010000057">
    <property type="protein sequence ID" value="KAF7552655.1"/>
    <property type="molecule type" value="Genomic_DNA"/>
</dbReference>
<name>A0A9P5H9D5_9HYPO</name>
<keyword evidence="5" id="KW-1185">Reference proteome</keyword>
<dbReference type="InterPro" id="IPR027417">
    <property type="entry name" value="P-loop_NTPase"/>
</dbReference>
<dbReference type="GO" id="GO:0046872">
    <property type="term" value="F:metal ion binding"/>
    <property type="evidence" value="ECO:0007669"/>
    <property type="project" value="UniProtKB-KW"/>
</dbReference>
<proteinExistence type="predicted"/>
<dbReference type="Gene3D" id="3.40.50.300">
    <property type="entry name" value="P-loop containing nucleotide triphosphate hydrolases"/>
    <property type="match status" value="1"/>
</dbReference>
<sequence>MVQLTFPLPFFEAIESLRALKNSTWALHSSPDSESLYEQMYQMALVCLAHPDLSGEDEANAIMMCMVHDVGHIASGEVTLVDDERYPKGTVEEEIGLKHLTYLLKESSPALAERLPDALLEYQICETRVAKLVHQVDKFESLHQAVIRRKNGLRVRGKDDLDTMRESITDPWLAKQADDITAEDWDALDETAGSRAPIIFVIGGPGLGEHTHCDRIAEEFNLEHVSVDDTFREEQNRPGSIFGRFIKESIDNFANIPPSLAIMLLKSKVKGIQSTGRGVLISGFPQCVGQVVVFENEMPSPSICALPVTAHPRRTPDGVSSASTFAYTGIDGSFGAAAEGNQLCDAHYYSDYSGASISDAPDITKLECAPRCASISGCIMMAGGGPVFCVLYQRTYEEAQLRPLASADVLLLSDMSCLPAP</sequence>